<dbReference type="Proteomes" id="UP000026962">
    <property type="component" value="Chromosome 5"/>
</dbReference>
<dbReference type="AlphaFoldDB" id="A0A0E0KXS4"/>
<proteinExistence type="predicted"/>
<dbReference type="Gramene" id="OPUNC05G01090.1">
    <property type="protein sequence ID" value="OPUNC05G01090.1"/>
    <property type="gene ID" value="OPUNC05G01090"/>
</dbReference>
<evidence type="ECO:0000313" key="3">
    <source>
        <dbReference type="Proteomes" id="UP000026962"/>
    </source>
</evidence>
<name>A0A0E0KXS4_ORYPU</name>
<feature type="region of interest" description="Disordered" evidence="1">
    <location>
        <begin position="1"/>
        <end position="53"/>
    </location>
</feature>
<keyword evidence="3" id="KW-1185">Reference proteome</keyword>
<feature type="compositionally biased region" description="Low complexity" evidence="1">
    <location>
        <begin position="13"/>
        <end position="30"/>
    </location>
</feature>
<sequence>MDAVPHAADDEVSPGSPTISPLSLTSPRAGSGSGGGHHAAHDDSSAPTTWHGHAGVLSDADAIAPPTSTHRLDAGASLLGSPVSDRWFMFGVACQERCPALLAAACAVVLDATRPDGFAMSGLEGDVFTVSSGIGGGGSDQAGGTREISWRVVLCIAPTNGQDAAAAGVLPFPDGPYLVQSTRRGDRWRVSVTVSAATDEGSGAPSSAAGGVRVYDVGMGSRQDLAQSLSIAADTTDDGSYSEQRLARTWRVIVESGQGGDTGSWRTTVHTGGSGTASAQRRAQSSRWRHTQQLVQVQHPFPTAREQRPAFAAEQVGPATAASPLLRLPHHPPRGVGHDVLPPAAVRRLWEVNPCRCPEWHNRQGFAIPILPRLVPKEDFLVDGAIVPSWPRWQIFYAGRNGSEICHAFFRVEDIVHNSGGVLCQSYRYKMDGDSRRWRQFSCRIVWFPSHVPDLLFTFPPLTPVDIWDFEELVLLYRQRRRRQQ</sequence>
<evidence type="ECO:0000313" key="2">
    <source>
        <dbReference type="EnsemblPlants" id="OPUNC05G01090.1"/>
    </source>
</evidence>
<dbReference type="EnsemblPlants" id="OPUNC05G01090.1">
    <property type="protein sequence ID" value="OPUNC05G01090.1"/>
    <property type="gene ID" value="OPUNC05G01090"/>
</dbReference>
<reference evidence="2" key="2">
    <citation type="submission" date="2018-05" db="EMBL/GenBank/DDBJ databases">
        <title>OpunRS2 (Oryza punctata Reference Sequence Version 2).</title>
        <authorList>
            <person name="Zhang J."/>
            <person name="Kudrna D."/>
            <person name="Lee S."/>
            <person name="Talag J."/>
            <person name="Welchert J."/>
            <person name="Wing R.A."/>
        </authorList>
    </citation>
    <scope>NUCLEOTIDE SEQUENCE [LARGE SCALE GENOMIC DNA]</scope>
</reference>
<reference evidence="2" key="1">
    <citation type="submission" date="2015-04" db="UniProtKB">
        <authorList>
            <consortium name="EnsemblPlants"/>
        </authorList>
    </citation>
    <scope>IDENTIFICATION</scope>
</reference>
<dbReference type="eggNOG" id="ENOG502R6DU">
    <property type="taxonomic scope" value="Eukaryota"/>
</dbReference>
<feature type="region of interest" description="Disordered" evidence="1">
    <location>
        <begin position="258"/>
        <end position="277"/>
    </location>
</feature>
<dbReference type="HOGENOM" id="CLU_040247_0_0_1"/>
<dbReference type="OMA" id="REISWRV"/>
<evidence type="ECO:0000256" key="1">
    <source>
        <dbReference type="SAM" id="MobiDB-lite"/>
    </source>
</evidence>
<organism evidence="2">
    <name type="scientific">Oryza punctata</name>
    <name type="common">Red rice</name>
    <dbReference type="NCBI Taxonomy" id="4537"/>
    <lineage>
        <taxon>Eukaryota</taxon>
        <taxon>Viridiplantae</taxon>
        <taxon>Streptophyta</taxon>
        <taxon>Embryophyta</taxon>
        <taxon>Tracheophyta</taxon>
        <taxon>Spermatophyta</taxon>
        <taxon>Magnoliopsida</taxon>
        <taxon>Liliopsida</taxon>
        <taxon>Poales</taxon>
        <taxon>Poaceae</taxon>
        <taxon>BOP clade</taxon>
        <taxon>Oryzoideae</taxon>
        <taxon>Oryzeae</taxon>
        <taxon>Oryzinae</taxon>
        <taxon>Oryza</taxon>
    </lineage>
</organism>
<protein>
    <submittedName>
        <fullName evidence="2">Uncharacterized protein</fullName>
    </submittedName>
</protein>
<accession>A0A0E0KXS4</accession>